<organism evidence="3 4">
    <name type="scientific">Caenispirillum bisanense</name>
    <dbReference type="NCBI Taxonomy" id="414052"/>
    <lineage>
        <taxon>Bacteria</taxon>
        <taxon>Pseudomonadati</taxon>
        <taxon>Pseudomonadota</taxon>
        <taxon>Alphaproteobacteria</taxon>
        <taxon>Rhodospirillales</taxon>
        <taxon>Novispirillaceae</taxon>
        <taxon>Caenispirillum</taxon>
    </lineage>
</organism>
<evidence type="ECO:0000259" key="2">
    <source>
        <dbReference type="Pfam" id="PF01557"/>
    </source>
</evidence>
<dbReference type="RefSeq" id="WP_097278110.1">
    <property type="nucleotide sequence ID" value="NZ_OCNJ01000002.1"/>
</dbReference>
<dbReference type="GO" id="GO:0018773">
    <property type="term" value="F:acetylpyruvate hydrolase activity"/>
    <property type="evidence" value="ECO:0007669"/>
    <property type="project" value="TreeGrafter"/>
</dbReference>
<dbReference type="InterPro" id="IPR036663">
    <property type="entry name" value="Fumarylacetoacetase_C_sf"/>
</dbReference>
<dbReference type="GO" id="GO:0046872">
    <property type="term" value="F:metal ion binding"/>
    <property type="evidence" value="ECO:0007669"/>
    <property type="project" value="UniProtKB-KW"/>
</dbReference>
<dbReference type="PANTHER" id="PTHR11820:SF90">
    <property type="entry name" value="FLUTATHIONE S-TRANSFERASE"/>
    <property type="match status" value="1"/>
</dbReference>
<gene>
    <name evidence="3" type="ORF">SAMN05421508_102356</name>
</gene>
<protein>
    <submittedName>
        <fullName evidence="3">Fumarylpyruvate hydrolase</fullName>
    </submittedName>
</protein>
<dbReference type="PANTHER" id="PTHR11820">
    <property type="entry name" value="ACYLPYRUVASE"/>
    <property type="match status" value="1"/>
</dbReference>
<feature type="domain" description="Fumarylacetoacetase-like C-terminal" evidence="2">
    <location>
        <begin position="27"/>
        <end position="226"/>
    </location>
</feature>
<evidence type="ECO:0000313" key="3">
    <source>
        <dbReference type="EMBL" id="SOD92283.1"/>
    </source>
</evidence>
<dbReference type="InterPro" id="IPR011234">
    <property type="entry name" value="Fumarylacetoacetase-like_C"/>
</dbReference>
<dbReference type="SUPFAM" id="SSF56529">
    <property type="entry name" value="FAH"/>
    <property type="match status" value="1"/>
</dbReference>
<dbReference type="AlphaFoldDB" id="A0A286G9R4"/>
<name>A0A286G9R4_9PROT</name>
<dbReference type="Proteomes" id="UP000219621">
    <property type="component" value="Unassembled WGS sequence"/>
</dbReference>
<evidence type="ECO:0000256" key="1">
    <source>
        <dbReference type="ARBA" id="ARBA00022723"/>
    </source>
</evidence>
<reference evidence="3 4" key="1">
    <citation type="submission" date="2017-09" db="EMBL/GenBank/DDBJ databases">
        <authorList>
            <person name="Ehlers B."/>
            <person name="Leendertz F.H."/>
        </authorList>
    </citation>
    <scope>NUCLEOTIDE SEQUENCE [LARGE SCALE GENOMIC DNA]</scope>
    <source>
        <strain evidence="3 4">USBA 140</strain>
    </source>
</reference>
<keyword evidence="3" id="KW-0670">Pyruvate</keyword>
<accession>A0A286G9R4</accession>
<keyword evidence="1" id="KW-0479">Metal-binding</keyword>
<proteinExistence type="predicted"/>
<sequence length="228" mass="23584">MAFVVPAPAVPAVPVEGSDDVFPVRRIFCVGRNYAAHAREMGANPDAEPPFFFTKPADAVVPMGGRVPYPPATSDLHHEVELVVALAKGGSDIAPEAALDCVYGYAVGIDLTRRDLQAAAKKGGKPWDMAKGFDASAPISAIRAVARCGHPADGAVTLSVDGVTRQSGDLADMIWSVPAMIAYLSTLVILQPGDLIFTGTPEGVGAVARGQTMVASVEGVGELTVTMA</sequence>
<dbReference type="OrthoDB" id="9780293at2"/>
<dbReference type="Pfam" id="PF01557">
    <property type="entry name" value="FAA_hydrolase"/>
    <property type="match status" value="1"/>
</dbReference>
<dbReference type="EMBL" id="OCNJ01000002">
    <property type="protein sequence ID" value="SOD92283.1"/>
    <property type="molecule type" value="Genomic_DNA"/>
</dbReference>
<keyword evidence="4" id="KW-1185">Reference proteome</keyword>
<keyword evidence="3" id="KW-0378">Hydrolase</keyword>
<evidence type="ECO:0000313" key="4">
    <source>
        <dbReference type="Proteomes" id="UP000219621"/>
    </source>
</evidence>
<dbReference type="Gene3D" id="3.90.850.10">
    <property type="entry name" value="Fumarylacetoacetase-like, C-terminal domain"/>
    <property type="match status" value="1"/>
</dbReference>